<keyword evidence="4 11" id="KW-0812">Transmembrane</keyword>
<evidence type="ECO:0000259" key="12">
    <source>
        <dbReference type="Pfam" id="PF13493"/>
    </source>
</evidence>
<keyword evidence="6" id="KW-0418">Kinase</keyword>
<gene>
    <name evidence="13" type="ordered locus">Acid_1176</name>
</gene>
<evidence type="ECO:0000256" key="6">
    <source>
        <dbReference type="ARBA" id="ARBA00022777"/>
    </source>
</evidence>
<reference evidence="13" key="1">
    <citation type="submission" date="2006-10" db="EMBL/GenBank/DDBJ databases">
        <title>Complete sequence of Solibacter usitatus Ellin6076.</title>
        <authorList>
            <consortium name="US DOE Joint Genome Institute"/>
            <person name="Copeland A."/>
            <person name="Lucas S."/>
            <person name="Lapidus A."/>
            <person name="Barry K."/>
            <person name="Detter J.C."/>
            <person name="Glavina del Rio T."/>
            <person name="Hammon N."/>
            <person name="Israni S."/>
            <person name="Dalin E."/>
            <person name="Tice H."/>
            <person name="Pitluck S."/>
            <person name="Thompson L.S."/>
            <person name="Brettin T."/>
            <person name="Bruce D."/>
            <person name="Han C."/>
            <person name="Tapia R."/>
            <person name="Gilna P."/>
            <person name="Schmutz J."/>
            <person name="Larimer F."/>
            <person name="Land M."/>
            <person name="Hauser L."/>
            <person name="Kyrpides N."/>
            <person name="Mikhailova N."/>
            <person name="Janssen P.H."/>
            <person name="Kuske C.R."/>
            <person name="Richardson P."/>
        </authorList>
    </citation>
    <scope>NUCLEOTIDE SEQUENCE</scope>
    <source>
        <strain evidence="13">Ellin6076</strain>
    </source>
</reference>
<evidence type="ECO:0000256" key="1">
    <source>
        <dbReference type="ARBA" id="ARBA00004141"/>
    </source>
</evidence>
<dbReference type="EMBL" id="CP000473">
    <property type="protein sequence ID" value="ABJ82170.1"/>
    <property type="molecule type" value="Genomic_DNA"/>
</dbReference>
<keyword evidence="5" id="KW-0547">Nucleotide-binding</keyword>
<dbReference type="Pfam" id="PF13493">
    <property type="entry name" value="DUF4118"/>
    <property type="match status" value="1"/>
</dbReference>
<dbReference type="InterPro" id="IPR038318">
    <property type="entry name" value="KdpD_sf"/>
</dbReference>
<evidence type="ECO:0000256" key="7">
    <source>
        <dbReference type="ARBA" id="ARBA00022840"/>
    </source>
</evidence>
<organism evidence="13">
    <name type="scientific">Solibacter usitatus (strain Ellin6076)</name>
    <dbReference type="NCBI Taxonomy" id="234267"/>
    <lineage>
        <taxon>Bacteria</taxon>
        <taxon>Pseudomonadati</taxon>
        <taxon>Acidobacteriota</taxon>
        <taxon>Terriglobia</taxon>
        <taxon>Bryobacterales</taxon>
        <taxon>Solibacteraceae</taxon>
        <taxon>Candidatus Solibacter</taxon>
    </lineage>
</organism>
<dbReference type="AlphaFoldDB" id="Q029V6"/>
<dbReference type="GO" id="GO:0016020">
    <property type="term" value="C:membrane"/>
    <property type="evidence" value="ECO:0007669"/>
    <property type="project" value="UniProtKB-SubCell"/>
</dbReference>
<evidence type="ECO:0000256" key="10">
    <source>
        <dbReference type="ARBA" id="ARBA00023136"/>
    </source>
</evidence>
<evidence type="ECO:0000256" key="11">
    <source>
        <dbReference type="SAM" id="Phobius"/>
    </source>
</evidence>
<dbReference type="GO" id="GO:0016301">
    <property type="term" value="F:kinase activity"/>
    <property type="evidence" value="ECO:0007669"/>
    <property type="project" value="UniProtKB-KW"/>
</dbReference>
<evidence type="ECO:0000256" key="8">
    <source>
        <dbReference type="ARBA" id="ARBA00022989"/>
    </source>
</evidence>
<comment type="subcellular location">
    <subcellularLocation>
        <location evidence="1">Membrane</location>
        <topology evidence="1">Multi-pass membrane protein</topology>
    </subcellularLocation>
</comment>
<keyword evidence="9" id="KW-0902">Two-component regulatory system</keyword>
<evidence type="ECO:0000256" key="5">
    <source>
        <dbReference type="ARBA" id="ARBA00022741"/>
    </source>
</evidence>
<dbReference type="InParanoid" id="Q029V6"/>
<keyword evidence="10 11" id="KW-0472">Membrane</keyword>
<evidence type="ECO:0000256" key="3">
    <source>
        <dbReference type="ARBA" id="ARBA00022679"/>
    </source>
</evidence>
<dbReference type="GO" id="GO:0000160">
    <property type="term" value="P:phosphorelay signal transduction system"/>
    <property type="evidence" value="ECO:0007669"/>
    <property type="project" value="UniProtKB-KW"/>
</dbReference>
<feature type="transmembrane region" description="Helical" evidence="11">
    <location>
        <begin position="38"/>
        <end position="58"/>
    </location>
</feature>
<protein>
    <recommendedName>
        <fullName evidence="12">Sensor protein KdpD transmembrane domain-containing protein</fullName>
    </recommendedName>
</protein>
<feature type="transmembrane region" description="Helical" evidence="11">
    <location>
        <begin position="70"/>
        <end position="90"/>
    </location>
</feature>
<keyword evidence="3" id="KW-0808">Transferase</keyword>
<dbReference type="InterPro" id="IPR025201">
    <property type="entry name" value="KdpD_TM"/>
</dbReference>
<keyword evidence="2" id="KW-0597">Phosphoprotein</keyword>
<proteinExistence type="predicted"/>
<evidence type="ECO:0000256" key="4">
    <source>
        <dbReference type="ARBA" id="ARBA00022692"/>
    </source>
</evidence>
<dbReference type="GO" id="GO:0005524">
    <property type="term" value="F:ATP binding"/>
    <property type="evidence" value="ECO:0007669"/>
    <property type="project" value="UniProtKB-KW"/>
</dbReference>
<evidence type="ECO:0000256" key="2">
    <source>
        <dbReference type="ARBA" id="ARBA00022553"/>
    </source>
</evidence>
<feature type="domain" description="Sensor protein KdpD transmembrane" evidence="12">
    <location>
        <begin position="76"/>
        <end position="174"/>
    </location>
</feature>
<dbReference type="HOGENOM" id="CLU_1414347_0_0_0"/>
<name>Q029V6_SOLUE</name>
<evidence type="ECO:0000256" key="9">
    <source>
        <dbReference type="ARBA" id="ARBA00023012"/>
    </source>
</evidence>
<feature type="transmembrane region" description="Helical" evidence="11">
    <location>
        <begin position="120"/>
        <end position="137"/>
    </location>
</feature>
<keyword evidence="7" id="KW-0067">ATP-binding</keyword>
<feature type="transmembrane region" description="Helical" evidence="11">
    <location>
        <begin position="96"/>
        <end position="113"/>
    </location>
</feature>
<evidence type="ECO:0000313" key="13">
    <source>
        <dbReference type="EMBL" id="ABJ82170.1"/>
    </source>
</evidence>
<keyword evidence="8 11" id="KW-1133">Transmembrane helix</keyword>
<accession>Q029V6</accession>
<dbReference type="KEGG" id="sus:Acid_1176"/>
<dbReference type="OrthoDB" id="10003558at2"/>
<sequence length="192" mass="20998" precursor="true">MGQVFKVRLSGFFSLVAVLLAVPRVASAYVDPGSGAMLWQMAAAAVIGSLFYVKRLWILLRNHLALESPMAAGFAFATLFALVASPVTVILFEGHALPRFNDIFLIGIVLTAYRFRWEPSIYLLAISLLVSAWVLPPHGSFRVSGFADWYRMISFAVVSMILVYLVSRGKARRQVGESPRGYALRGAAVGAD</sequence>
<dbReference type="Gene3D" id="1.20.120.620">
    <property type="entry name" value="Backbone structure of the membrane domain of e. Coli histidine kinase receptor kdpd"/>
    <property type="match status" value="1"/>
</dbReference>
<feature type="transmembrane region" description="Helical" evidence="11">
    <location>
        <begin position="149"/>
        <end position="166"/>
    </location>
</feature>